<protein>
    <submittedName>
        <fullName evidence="8">E2f transcription factor-like e2ff</fullName>
    </submittedName>
</protein>
<dbReference type="Gene3D" id="1.10.10.10">
    <property type="entry name" value="Winged helix-like DNA-binding domain superfamily/Winged helix DNA-binding domain"/>
    <property type="match status" value="2"/>
</dbReference>
<sequence length="347" mass="39227">MASRDSRSKDPFYCRKDKSLGLLCTNFLKLYNRDGLESIGVDDAASKLGVERRRIYDIVNILESIGRKGKNQYTWKGFRAIPVALNILKEQGLKEEFDTYISDVSYLKECIPSDSKTELQDKCSESDKGEHRREKSLALLAQNFVKLFICSDVDFITLDRAATALLGDGHDQTAMRTKVRRLYDIANVFTSMGFLEKTRDPGTGKPAFRWIGMGRDRPHGSSIALDAKNSKRREFGTEITNTVVKRSNTNASFDWKMNGEVNMGNCSNDKLNGPKGIVFGPFTPNATSTADRENKNGGKIRDCESFFCGSQPKYSNQATYELFRHYVEAWKCWHVEAEDKQQIQPGS</sequence>
<comment type="similarity">
    <text evidence="1 6">Belongs to the E2F/DP family.</text>
</comment>
<dbReference type="SUPFAM" id="SSF46785">
    <property type="entry name" value="Winged helix' DNA-binding domain"/>
    <property type="match status" value="2"/>
</dbReference>
<reference evidence="8" key="1">
    <citation type="submission" date="2020-07" db="EMBL/GenBank/DDBJ databases">
        <title>Ethylene signaling mediates host invasion by parasitic plants.</title>
        <authorList>
            <person name="Yoshida S."/>
        </authorList>
    </citation>
    <scope>NUCLEOTIDE SEQUENCE</scope>
    <source>
        <strain evidence="8">Okayama</strain>
    </source>
</reference>
<dbReference type="GO" id="GO:0000981">
    <property type="term" value="F:DNA-binding transcription factor activity, RNA polymerase II-specific"/>
    <property type="evidence" value="ECO:0007669"/>
    <property type="project" value="TreeGrafter"/>
</dbReference>
<evidence type="ECO:0000256" key="6">
    <source>
        <dbReference type="RuleBase" id="RU003796"/>
    </source>
</evidence>
<feature type="domain" description="E2F/DP family winged-helix DNA-binding" evidence="7">
    <location>
        <begin position="132"/>
        <end position="212"/>
    </location>
</feature>
<keyword evidence="4 6" id="KW-0804">Transcription</keyword>
<evidence type="ECO:0000259" key="7">
    <source>
        <dbReference type="SMART" id="SM01372"/>
    </source>
</evidence>
<dbReference type="OrthoDB" id="5318at2759"/>
<accession>A0A830CAD0</accession>
<evidence type="ECO:0000313" key="9">
    <source>
        <dbReference type="Proteomes" id="UP000653305"/>
    </source>
</evidence>
<comment type="subcellular location">
    <subcellularLocation>
        <location evidence="6">Nucleus</location>
    </subcellularLocation>
</comment>
<dbReference type="Pfam" id="PF02319">
    <property type="entry name" value="WHD_E2F_TDP"/>
    <property type="match status" value="2"/>
</dbReference>
<keyword evidence="5" id="KW-0131">Cell cycle</keyword>
<keyword evidence="6" id="KW-0539">Nucleus</keyword>
<name>A0A830CAD0_9LAMI</name>
<dbReference type="PANTHER" id="PTHR12081">
    <property type="entry name" value="TRANSCRIPTION FACTOR E2F"/>
    <property type="match status" value="1"/>
</dbReference>
<evidence type="ECO:0000256" key="5">
    <source>
        <dbReference type="ARBA" id="ARBA00023306"/>
    </source>
</evidence>
<dbReference type="AlphaFoldDB" id="A0A830CAD0"/>
<dbReference type="InterPro" id="IPR003316">
    <property type="entry name" value="E2F_WHTH_DNA-bd_dom"/>
</dbReference>
<dbReference type="GO" id="GO:0000978">
    <property type="term" value="F:RNA polymerase II cis-regulatory region sequence-specific DNA binding"/>
    <property type="evidence" value="ECO:0007669"/>
    <property type="project" value="InterPro"/>
</dbReference>
<dbReference type="EMBL" id="BMAC01000377">
    <property type="protein sequence ID" value="GFP95202.1"/>
    <property type="molecule type" value="Genomic_DNA"/>
</dbReference>
<feature type="domain" description="E2F/DP family winged-helix DNA-binding" evidence="7">
    <location>
        <begin position="15"/>
        <end position="77"/>
    </location>
</feature>
<dbReference type="SMART" id="SM01372">
    <property type="entry name" value="E2F_TDP"/>
    <property type="match status" value="2"/>
</dbReference>
<dbReference type="Proteomes" id="UP000653305">
    <property type="component" value="Unassembled WGS sequence"/>
</dbReference>
<evidence type="ECO:0000256" key="3">
    <source>
        <dbReference type="ARBA" id="ARBA00023125"/>
    </source>
</evidence>
<keyword evidence="2 6" id="KW-0805">Transcription regulation</keyword>
<organism evidence="8 9">
    <name type="scientific">Phtheirospermum japonicum</name>
    <dbReference type="NCBI Taxonomy" id="374723"/>
    <lineage>
        <taxon>Eukaryota</taxon>
        <taxon>Viridiplantae</taxon>
        <taxon>Streptophyta</taxon>
        <taxon>Embryophyta</taxon>
        <taxon>Tracheophyta</taxon>
        <taxon>Spermatophyta</taxon>
        <taxon>Magnoliopsida</taxon>
        <taxon>eudicotyledons</taxon>
        <taxon>Gunneridae</taxon>
        <taxon>Pentapetalae</taxon>
        <taxon>asterids</taxon>
        <taxon>lamiids</taxon>
        <taxon>Lamiales</taxon>
        <taxon>Orobanchaceae</taxon>
        <taxon>Orobanchaceae incertae sedis</taxon>
        <taxon>Phtheirospermum</taxon>
    </lineage>
</organism>
<keyword evidence="9" id="KW-1185">Reference proteome</keyword>
<comment type="caution">
    <text evidence="8">The sequence shown here is derived from an EMBL/GenBank/DDBJ whole genome shotgun (WGS) entry which is preliminary data.</text>
</comment>
<dbReference type="PANTHER" id="PTHR12081:SF7">
    <property type="entry name" value="TRANSCRIPTION FACTOR EFL-3"/>
    <property type="match status" value="1"/>
</dbReference>
<dbReference type="InterPro" id="IPR015633">
    <property type="entry name" value="E2F"/>
</dbReference>
<dbReference type="InterPro" id="IPR036388">
    <property type="entry name" value="WH-like_DNA-bd_sf"/>
</dbReference>
<dbReference type="GO" id="GO:0090575">
    <property type="term" value="C:RNA polymerase II transcription regulator complex"/>
    <property type="evidence" value="ECO:0007669"/>
    <property type="project" value="TreeGrafter"/>
</dbReference>
<dbReference type="FunFam" id="1.10.10.10:FF:000295">
    <property type="entry name" value="E2F transcription factor-like E2FE"/>
    <property type="match status" value="1"/>
</dbReference>
<evidence type="ECO:0000256" key="1">
    <source>
        <dbReference type="ARBA" id="ARBA00010940"/>
    </source>
</evidence>
<proteinExistence type="inferred from homology"/>
<gene>
    <name evidence="8" type="ORF">PHJA_001664600</name>
</gene>
<evidence type="ECO:0000256" key="4">
    <source>
        <dbReference type="ARBA" id="ARBA00023163"/>
    </source>
</evidence>
<dbReference type="InterPro" id="IPR036390">
    <property type="entry name" value="WH_DNA-bd_sf"/>
</dbReference>
<keyword evidence="3 6" id="KW-0238">DNA-binding</keyword>
<evidence type="ECO:0000256" key="2">
    <source>
        <dbReference type="ARBA" id="ARBA00023015"/>
    </source>
</evidence>
<evidence type="ECO:0000313" key="8">
    <source>
        <dbReference type="EMBL" id="GFP95202.1"/>
    </source>
</evidence>